<dbReference type="Pfam" id="PF00059">
    <property type="entry name" value="Lectin_C"/>
    <property type="match status" value="1"/>
</dbReference>
<evidence type="ECO:0000256" key="2">
    <source>
        <dbReference type="SAM" id="SignalP"/>
    </source>
</evidence>
<dbReference type="AlphaFoldDB" id="A0A672JBB3"/>
<organism evidence="4 5">
    <name type="scientific">Salarias fasciatus</name>
    <name type="common">Jewelled blenny</name>
    <name type="synonym">Blennius fasciatus</name>
    <dbReference type="NCBI Taxonomy" id="181472"/>
    <lineage>
        <taxon>Eukaryota</taxon>
        <taxon>Metazoa</taxon>
        <taxon>Chordata</taxon>
        <taxon>Craniata</taxon>
        <taxon>Vertebrata</taxon>
        <taxon>Euteleostomi</taxon>
        <taxon>Actinopterygii</taxon>
        <taxon>Neopterygii</taxon>
        <taxon>Teleostei</taxon>
        <taxon>Neoteleostei</taxon>
        <taxon>Acanthomorphata</taxon>
        <taxon>Ovalentaria</taxon>
        <taxon>Blenniimorphae</taxon>
        <taxon>Blenniiformes</taxon>
        <taxon>Blennioidei</taxon>
        <taxon>Blenniidae</taxon>
        <taxon>Salariinae</taxon>
        <taxon>Salarias</taxon>
    </lineage>
</organism>
<sequence length="174" mass="19584">HPRHLTVLMFWLVCFRPPSASSIDPPPATKSPCPSDYISWYQNCYKLVEEAASWEAAQAACRQQDRGDLVSVDSSYEQAFLSGVVLKGKHEAWMGLRRQGDGSYKWSDGWPVFFTQWGPGEPSNLQDEGCVVGYNFGQWNDEHCNVSRKFICKHANRESASRHVTGVEASSHQS</sequence>
<dbReference type="Proteomes" id="UP000472267">
    <property type="component" value="Unassembled WGS sequence"/>
</dbReference>
<reference evidence="4" key="1">
    <citation type="submission" date="2025-08" db="UniProtKB">
        <authorList>
            <consortium name="Ensembl"/>
        </authorList>
    </citation>
    <scope>IDENTIFICATION</scope>
</reference>
<dbReference type="InterPro" id="IPR050111">
    <property type="entry name" value="C-type_lectin/snaclec_domain"/>
</dbReference>
<dbReference type="PROSITE" id="PS50041">
    <property type="entry name" value="C_TYPE_LECTIN_2"/>
    <property type="match status" value="1"/>
</dbReference>
<evidence type="ECO:0000313" key="5">
    <source>
        <dbReference type="Proteomes" id="UP000472267"/>
    </source>
</evidence>
<feature type="signal peptide" evidence="2">
    <location>
        <begin position="1"/>
        <end position="22"/>
    </location>
</feature>
<dbReference type="InterPro" id="IPR016186">
    <property type="entry name" value="C-type_lectin-like/link_sf"/>
</dbReference>
<dbReference type="PANTHER" id="PTHR22803">
    <property type="entry name" value="MANNOSE, PHOSPHOLIPASE, LECTIN RECEPTOR RELATED"/>
    <property type="match status" value="1"/>
</dbReference>
<dbReference type="Ensembl" id="ENSSFAT00005051985.1">
    <property type="protein sequence ID" value="ENSSFAP00005050350.1"/>
    <property type="gene ID" value="ENSSFAG00005024290.1"/>
</dbReference>
<dbReference type="InParanoid" id="A0A672JBB3"/>
<accession>A0A672JBB3</accession>
<dbReference type="InterPro" id="IPR016187">
    <property type="entry name" value="CTDL_fold"/>
</dbReference>
<dbReference type="InterPro" id="IPR018378">
    <property type="entry name" value="C-type_lectin_CS"/>
</dbReference>
<protein>
    <recommendedName>
        <fullName evidence="3">C-type lectin domain-containing protein</fullName>
    </recommendedName>
</protein>
<dbReference type="SMART" id="SM00034">
    <property type="entry name" value="CLECT"/>
    <property type="match status" value="1"/>
</dbReference>
<keyword evidence="2" id="KW-0732">Signal</keyword>
<feature type="domain" description="C-type lectin" evidence="3">
    <location>
        <begin position="40"/>
        <end position="153"/>
    </location>
</feature>
<evidence type="ECO:0000313" key="4">
    <source>
        <dbReference type="Ensembl" id="ENSSFAP00005050350.1"/>
    </source>
</evidence>
<dbReference type="CDD" id="cd00037">
    <property type="entry name" value="CLECT"/>
    <property type="match status" value="1"/>
</dbReference>
<feature type="chain" id="PRO_5025395924" description="C-type lectin domain-containing protein" evidence="2">
    <location>
        <begin position="23"/>
        <end position="174"/>
    </location>
</feature>
<dbReference type="InterPro" id="IPR001304">
    <property type="entry name" value="C-type_lectin-like"/>
</dbReference>
<dbReference type="SUPFAM" id="SSF56436">
    <property type="entry name" value="C-type lectin-like"/>
    <property type="match status" value="1"/>
</dbReference>
<dbReference type="Gene3D" id="3.10.100.10">
    <property type="entry name" value="Mannose-Binding Protein A, subunit A"/>
    <property type="match status" value="1"/>
</dbReference>
<dbReference type="PRINTS" id="PR01504">
    <property type="entry name" value="PNCREATITSAP"/>
</dbReference>
<dbReference type="PROSITE" id="PS00615">
    <property type="entry name" value="C_TYPE_LECTIN_1"/>
    <property type="match status" value="1"/>
</dbReference>
<evidence type="ECO:0000259" key="3">
    <source>
        <dbReference type="PROSITE" id="PS50041"/>
    </source>
</evidence>
<name>A0A672JBB3_SALFA</name>
<evidence type="ECO:0000256" key="1">
    <source>
        <dbReference type="ARBA" id="ARBA00023157"/>
    </source>
</evidence>
<proteinExistence type="predicted"/>
<keyword evidence="1" id="KW-1015">Disulfide bond</keyword>
<keyword evidence="5" id="KW-1185">Reference proteome</keyword>
<reference evidence="4" key="2">
    <citation type="submission" date="2025-09" db="UniProtKB">
        <authorList>
            <consortium name="Ensembl"/>
        </authorList>
    </citation>
    <scope>IDENTIFICATION</scope>
</reference>
<dbReference type="OMA" id="CASISHN"/>